<comment type="caution">
    <text evidence="3">The sequence shown here is derived from an EMBL/GenBank/DDBJ whole genome shotgun (WGS) entry which is preliminary data.</text>
</comment>
<dbReference type="Pfam" id="PF00175">
    <property type="entry name" value="NAD_binding_1"/>
    <property type="match status" value="1"/>
</dbReference>
<dbReference type="PANTHER" id="PTHR47354">
    <property type="entry name" value="NADH OXIDOREDUCTASE HCR"/>
    <property type="match status" value="1"/>
</dbReference>
<sequence length="144" mass="16808">MFSELNKGSKFWIKYPFGNFFLNRDTQKVLIAAGTGIAPFLSYLEYVKKNSVSNPTYIFHSVKTSQELIDKSFEISSNVLYFKFITRESYESAYNRRIEISDILKLNVSEDTDFYICGSMEFVNKFEKGLRENGFKNIYSESWG</sequence>
<dbReference type="GO" id="GO:0016491">
    <property type="term" value="F:oxidoreductase activity"/>
    <property type="evidence" value="ECO:0007669"/>
    <property type="project" value="InterPro"/>
</dbReference>
<accession>A0A7C4RXM3</accession>
<organism evidence="3">
    <name type="scientific">Fervidobacterium pennivorans</name>
    <dbReference type="NCBI Taxonomy" id="93466"/>
    <lineage>
        <taxon>Bacteria</taxon>
        <taxon>Thermotogati</taxon>
        <taxon>Thermotogota</taxon>
        <taxon>Thermotogae</taxon>
        <taxon>Thermotogales</taxon>
        <taxon>Fervidobacteriaceae</taxon>
        <taxon>Fervidobacterium</taxon>
    </lineage>
</organism>
<evidence type="ECO:0000313" key="2">
    <source>
        <dbReference type="EMBL" id="HGQ77515.1"/>
    </source>
</evidence>
<dbReference type="AlphaFoldDB" id="A0A7C4RXM3"/>
<dbReference type="Gene3D" id="3.40.50.80">
    <property type="entry name" value="Nucleotide-binding domain of ferredoxin-NADP reductase (FNR) module"/>
    <property type="match status" value="1"/>
</dbReference>
<dbReference type="EMBL" id="DTBH01000136">
    <property type="protein sequence ID" value="HGQ77515.1"/>
    <property type="molecule type" value="Genomic_DNA"/>
</dbReference>
<dbReference type="PANTHER" id="PTHR47354:SF5">
    <property type="entry name" value="PROTEIN RFBI"/>
    <property type="match status" value="1"/>
</dbReference>
<protein>
    <submittedName>
        <fullName evidence="3">FAD-dependent oxidoreductase</fullName>
    </submittedName>
</protein>
<evidence type="ECO:0000259" key="1">
    <source>
        <dbReference type="Pfam" id="PF00175"/>
    </source>
</evidence>
<dbReference type="EMBL" id="DSZT01000045">
    <property type="protein sequence ID" value="HGU41574.1"/>
    <property type="molecule type" value="Genomic_DNA"/>
</dbReference>
<proteinExistence type="predicted"/>
<dbReference type="InterPro" id="IPR050415">
    <property type="entry name" value="MRET"/>
</dbReference>
<dbReference type="InterPro" id="IPR039261">
    <property type="entry name" value="FNR_nucleotide-bd"/>
</dbReference>
<gene>
    <name evidence="3" type="ORF">ENT72_01420</name>
    <name evidence="2" type="ORF">ENU12_06395</name>
</gene>
<evidence type="ECO:0000313" key="3">
    <source>
        <dbReference type="EMBL" id="HGU41574.1"/>
    </source>
</evidence>
<dbReference type="SUPFAM" id="SSF52343">
    <property type="entry name" value="Ferredoxin reductase-like, C-terminal NADP-linked domain"/>
    <property type="match status" value="1"/>
</dbReference>
<name>A0A7C4RXM3_FERPE</name>
<dbReference type="InterPro" id="IPR001433">
    <property type="entry name" value="OxRdtase_FAD/NAD-bd"/>
</dbReference>
<feature type="domain" description="Oxidoreductase FAD/NAD(P)-binding" evidence="1">
    <location>
        <begin position="30"/>
        <end position="125"/>
    </location>
</feature>
<dbReference type="CDD" id="cd00322">
    <property type="entry name" value="FNR_like"/>
    <property type="match status" value="1"/>
</dbReference>
<reference evidence="3" key="1">
    <citation type="journal article" date="2020" name="mSystems">
        <title>Genome- and Community-Level Interaction Insights into Carbon Utilization and Element Cycling Functions of Hydrothermarchaeota in Hydrothermal Sediment.</title>
        <authorList>
            <person name="Zhou Z."/>
            <person name="Liu Y."/>
            <person name="Xu W."/>
            <person name="Pan J."/>
            <person name="Luo Z.H."/>
            <person name="Li M."/>
        </authorList>
    </citation>
    <scope>NUCLEOTIDE SEQUENCE [LARGE SCALE GENOMIC DNA]</scope>
    <source>
        <strain evidence="3">SpSt-604</strain>
        <strain evidence="2">SpSt-640</strain>
    </source>
</reference>